<dbReference type="Pfam" id="PF06813">
    <property type="entry name" value="Nodulin-like"/>
    <property type="match status" value="1"/>
</dbReference>
<feature type="transmembrane region" description="Helical" evidence="5">
    <location>
        <begin position="350"/>
        <end position="372"/>
    </location>
</feature>
<gene>
    <name evidence="8" type="primary">NFD4</name>
    <name evidence="8" type="ORF">CR513_43544</name>
</gene>
<evidence type="ECO:0000256" key="1">
    <source>
        <dbReference type="ARBA" id="ARBA00004141"/>
    </source>
</evidence>
<feature type="transmembrane region" description="Helical" evidence="5">
    <location>
        <begin position="240"/>
        <end position="258"/>
    </location>
</feature>
<keyword evidence="4 5" id="KW-0472">Membrane</keyword>
<feature type="transmembrane region" description="Helical" evidence="5">
    <location>
        <begin position="207"/>
        <end position="228"/>
    </location>
</feature>
<feature type="transmembrane region" description="Helical" evidence="5">
    <location>
        <begin position="538"/>
        <end position="559"/>
    </location>
</feature>
<evidence type="ECO:0000259" key="6">
    <source>
        <dbReference type="Pfam" id="PF06813"/>
    </source>
</evidence>
<evidence type="ECO:0000256" key="5">
    <source>
        <dbReference type="SAM" id="Phobius"/>
    </source>
</evidence>
<dbReference type="InterPro" id="IPR056555">
    <property type="entry name" value="NFD4_C"/>
</dbReference>
<feature type="transmembrane region" description="Helical" evidence="5">
    <location>
        <begin position="141"/>
        <end position="161"/>
    </location>
</feature>
<comment type="subcellular location">
    <subcellularLocation>
        <location evidence="1">Membrane</location>
        <topology evidence="1">Multi-pass membrane protein</topology>
    </subcellularLocation>
</comment>
<feature type="transmembrane region" description="Helical" evidence="5">
    <location>
        <begin position="453"/>
        <end position="472"/>
    </location>
</feature>
<evidence type="ECO:0000256" key="3">
    <source>
        <dbReference type="ARBA" id="ARBA00022989"/>
    </source>
</evidence>
<feature type="transmembrane region" description="Helical" evidence="5">
    <location>
        <begin position="484"/>
        <end position="511"/>
    </location>
</feature>
<feature type="domain" description="NFD4 C-terminal" evidence="7">
    <location>
        <begin position="345"/>
        <end position="564"/>
    </location>
</feature>
<comment type="caution">
    <text evidence="8">The sequence shown here is derived from an EMBL/GenBank/DDBJ whole genome shotgun (WGS) entry which is preliminary data.</text>
</comment>
<name>A0A371FDT2_MUCPR</name>
<feature type="transmembrane region" description="Helical" evidence="5">
    <location>
        <begin position="76"/>
        <end position="97"/>
    </location>
</feature>
<evidence type="ECO:0000259" key="7">
    <source>
        <dbReference type="Pfam" id="PF23262"/>
    </source>
</evidence>
<dbReference type="Proteomes" id="UP000257109">
    <property type="component" value="Unassembled WGS sequence"/>
</dbReference>
<evidence type="ECO:0000313" key="9">
    <source>
        <dbReference type="Proteomes" id="UP000257109"/>
    </source>
</evidence>
<dbReference type="STRING" id="157652.A0A371FDT2"/>
<dbReference type="PANTHER" id="PTHR21576">
    <property type="entry name" value="UNCHARACTERIZED NODULIN-LIKE PROTEIN"/>
    <property type="match status" value="1"/>
</dbReference>
<dbReference type="InterPro" id="IPR036259">
    <property type="entry name" value="MFS_trans_sf"/>
</dbReference>
<feature type="transmembrane region" description="Helical" evidence="5">
    <location>
        <begin position="384"/>
        <end position="409"/>
    </location>
</feature>
<keyword evidence="3 5" id="KW-1133">Transmembrane helix</keyword>
<dbReference type="PANTHER" id="PTHR21576:SF154">
    <property type="entry name" value="OS04G0502800 PROTEIN"/>
    <property type="match status" value="1"/>
</dbReference>
<dbReference type="CDD" id="cd17354">
    <property type="entry name" value="MFS_Mch1p_like"/>
    <property type="match status" value="1"/>
</dbReference>
<keyword evidence="2 5" id="KW-0812">Transmembrane</keyword>
<evidence type="ECO:0000313" key="8">
    <source>
        <dbReference type="EMBL" id="RDX76459.1"/>
    </source>
</evidence>
<dbReference type="Gene3D" id="1.20.1250.20">
    <property type="entry name" value="MFS general substrate transporter like domains"/>
    <property type="match status" value="1"/>
</dbReference>
<dbReference type="OrthoDB" id="410267at2759"/>
<feature type="transmembrane region" description="Helical" evidence="5">
    <location>
        <begin position="429"/>
        <end position="447"/>
    </location>
</feature>
<dbReference type="GO" id="GO:0016020">
    <property type="term" value="C:membrane"/>
    <property type="evidence" value="ECO:0007669"/>
    <property type="project" value="UniProtKB-SubCell"/>
</dbReference>
<organism evidence="8 9">
    <name type="scientific">Mucuna pruriens</name>
    <name type="common">Velvet bean</name>
    <name type="synonym">Dolichos pruriens</name>
    <dbReference type="NCBI Taxonomy" id="157652"/>
    <lineage>
        <taxon>Eukaryota</taxon>
        <taxon>Viridiplantae</taxon>
        <taxon>Streptophyta</taxon>
        <taxon>Embryophyta</taxon>
        <taxon>Tracheophyta</taxon>
        <taxon>Spermatophyta</taxon>
        <taxon>Magnoliopsida</taxon>
        <taxon>eudicotyledons</taxon>
        <taxon>Gunneridae</taxon>
        <taxon>Pentapetalae</taxon>
        <taxon>rosids</taxon>
        <taxon>fabids</taxon>
        <taxon>Fabales</taxon>
        <taxon>Fabaceae</taxon>
        <taxon>Papilionoideae</taxon>
        <taxon>50 kb inversion clade</taxon>
        <taxon>NPAAA clade</taxon>
        <taxon>indigoferoid/millettioid clade</taxon>
        <taxon>Phaseoleae</taxon>
        <taxon>Mucuna</taxon>
    </lineage>
</organism>
<dbReference type="InterPro" id="IPR010658">
    <property type="entry name" value="Nodulin-like"/>
</dbReference>
<protein>
    <submittedName>
        <fullName evidence="8">Protein NUCLEAR FUSION DEFECTIVE 4</fullName>
    </submittedName>
</protein>
<evidence type="ECO:0000256" key="2">
    <source>
        <dbReference type="ARBA" id="ARBA00022692"/>
    </source>
</evidence>
<proteinExistence type="predicted"/>
<accession>A0A371FDT2</accession>
<dbReference type="SUPFAM" id="SSF103473">
    <property type="entry name" value="MFS general substrate transporter"/>
    <property type="match status" value="2"/>
</dbReference>
<feature type="transmembrane region" description="Helical" evidence="5">
    <location>
        <begin position="173"/>
        <end position="195"/>
    </location>
</feature>
<keyword evidence="9" id="KW-1185">Reference proteome</keyword>
<reference evidence="8" key="1">
    <citation type="submission" date="2018-05" db="EMBL/GenBank/DDBJ databases">
        <title>Draft genome of Mucuna pruriens seed.</title>
        <authorList>
            <person name="Nnadi N.E."/>
            <person name="Vos R."/>
            <person name="Hasami M.H."/>
            <person name="Devisetty U.K."/>
            <person name="Aguiy J.C."/>
        </authorList>
    </citation>
    <scope>NUCLEOTIDE SEQUENCE [LARGE SCALE GENOMIC DNA]</scope>
    <source>
        <strain evidence="8">JCA_2017</strain>
    </source>
</reference>
<feature type="transmembrane region" description="Helical" evidence="5">
    <location>
        <begin position="109"/>
        <end position="129"/>
    </location>
</feature>
<dbReference type="AlphaFoldDB" id="A0A371FDT2"/>
<feature type="non-terminal residue" evidence="8">
    <location>
        <position position="1"/>
    </location>
</feature>
<sequence length="582" mass="62615">MLRVKGGKRPPWVGLGAAVWVQIASGNGYTFPLYSHSLKSVLGFNQSQVTLLGVANDIGENVGILPGLACNKFPPWLILFIGALFSFLGFGLLWLAITKTLDSLPFFLLWFALAVATNSCAWLSTAILVTNMRNFPVSRGTVAGILKGYSGLSAAVFTQIYSVVFHNSSSKFLLFLAVGIPASCFSTMFLVRPCTPASGEDSAEKGHFLFIQGASVALGLYMLATTILDNFLLMSDTVSYVLLAVMILLLLSPLAIPIKMTLCPRKASASETPDEHVGSSDFMIQDGKVDNIEPLLSTSSASGLGSFNDGDGSAEVAMLLAEGEGAVRKKRRPKRGEDFTFTQALVKADYWLLFFVYFVGVGTGVTVLNNLAQIGIARGVQDTTILLSLFSFFNFVGRLGGGVVSEHFVRFYSHARISVQMRNTIPRTVWMTCTQIIMIFLYLLFAYAVKGTLYPAIAVLGICYGVQFSVVIPTVSELFGLKDFGLLSNFMALGNPLGALLFSALLAGHIYDNEAAKQHGVGLIASTVSCMGPNCFKLTFFTLAGVCVAGTISSIILTIRIKPVYQMLYSGGSFKLPQTSGH</sequence>
<feature type="domain" description="Nodulin-like" evidence="6">
    <location>
        <begin position="11"/>
        <end position="258"/>
    </location>
</feature>
<dbReference type="Pfam" id="PF23262">
    <property type="entry name" value="NFD4_C"/>
    <property type="match status" value="1"/>
</dbReference>
<evidence type="ECO:0000256" key="4">
    <source>
        <dbReference type="ARBA" id="ARBA00023136"/>
    </source>
</evidence>
<dbReference type="EMBL" id="QJKJ01009502">
    <property type="protein sequence ID" value="RDX76459.1"/>
    <property type="molecule type" value="Genomic_DNA"/>
</dbReference>